<feature type="repeat" description="ARM" evidence="17">
    <location>
        <begin position="1723"/>
        <end position="1766"/>
    </location>
</feature>
<evidence type="ECO:0000256" key="11">
    <source>
        <dbReference type="ARBA" id="ARBA00022840"/>
    </source>
</evidence>
<dbReference type="InterPro" id="IPR007052">
    <property type="entry name" value="CS_dom"/>
</dbReference>
<evidence type="ECO:0000256" key="6">
    <source>
        <dbReference type="ARBA" id="ARBA00022771"/>
    </source>
</evidence>
<keyword evidence="10" id="KW-0862">Zinc</keyword>
<organism>
    <name type="scientific">Branchiostoma floridae</name>
    <name type="common">Florida lancelet</name>
    <name type="synonym">Amphioxus</name>
    <dbReference type="NCBI Taxonomy" id="7739"/>
    <lineage>
        <taxon>Eukaryota</taxon>
        <taxon>Metazoa</taxon>
        <taxon>Chordata</taxon>
        <taxon>Cephalochordata</taxon>
        <taxon>Leptocardii</taxon>
        <taxon>Amphioxiformes</taxon>
        <taxon>Branchiostomatidae</taxon>
        <taxon>Branchiostoma</taxon>
    </lineage>
</organism>
<feature type="domain" description="Helicase ATP-binding" evidence="20">
    <location>
        <begin position="745"/>
        <end position="912"/>
    </location>
</feature>
<evidence type="ECO:0000259" key="21">
    <source>
        <dbReference type="PROSITE" id="PS51194"/>
    </source>
</evidence>
<dbReference type="InterPro" id="IPR011989">
    <property type="entry name" value="ARM-like"/>
</dbReference>
<feature type="compositionally biased region" description="Polar residues" evidence="18">
    <location>
        <begin position="524"/>
        <end position="541"/>
    </location>
</feature>
<dbReference type="STRING" id="7739.C3XUE7"/>
<accession>C3XUE7</accession>
<evidence type="ECO:0000256" key="9">
    <source>
        <dbReference type="ARBA" id="ARBA00022806"/>
    </source>
</evidence>
<dbReference type="Pfam" id="PF00567">
    <property type="entry name" value="TUDOR"/>
    <property type="match status" value="2"/>
</dbReference>
<proteinExistence type="predicted"/>
<name>C3XUE7_BRAFL</name>
<feature type="domain" description="Tudor" evidence="19">
    <location>
        <begin position="1468"/>
        <end position="1527"/>
    </location>
</feature>
<feature type="region of interest" description="Disordered" evidence="18">
    <location>
        <begin position="2057"/>
        <end position="2113"/>
    </location>
</feature>
<dbReference type="Gene3D" id="2.40.50.90">
    <property type="match status" value="2"/>
</dbReference>
<feature type="compositionally biased region" description="Acidic residues" evidence="18">
    <location>
        <begin position="2080"/>
        <end position="2102"/>
    </location>
</feature>
<feature type="compositionally biased region" description="Low complexity" evidence="18">
    <location>
        <begin position="1950"/>
        <end position="1963"/>
    </location>
</feature>
<dbReference type="InterPro" id="IPR001650">
    <property type="entry name" value="Helicase_C-like"/>
</dbReference>
<keyword evidence="7" id="KW-0221">Differentiation</keyword>
<comment type="catalytic activity">
    <reaction evidence="16">
        <text>ATP + H2O = ADP + phosphate + H(+)</text>
        <dbReference type="Rhea" id="RHEA:13065"/>
        <dbReference type="ChEBI" id="CHEBI:15377"/>
        <dbReference type="ChEBI" id="CHEBI:15378"/>
        <dbReference type="ChEBI" id="CHEBI:30616"/>
        <dbReference type="ChEBI" id="CHEBI:43474"/>
        <dbReference type="ChEBI" id="CHEBI:456216"/>
        <dbReference type="EC" id="3.6.4.13"/>
    </reaction>
</comment>
<dbReference type="eggNOG" id="KOG0331">
    <property type="taxonomic scope" value="Eukaryota"/>
</dbReference>
<dbReference type="Pfam" id="PF00514">
    <property type="entry name" value="Arm"/>
    <property type="match status" value="2"/>
</dbReference>
<dbReference type="SUPFAM" id="SSF49764">
    <property type="entry name" value="HSP20-like chaperones"/>
    <property type="match status" value="1"/>
</dbReference>
<dbReference type="GO" id="GO:0003723">
    <property type="term" value="F:RNA binding"/>
    <property type="evidence" value="ECO:0007669"/>
    <property type="project" value="UniProtKB-KW"/>
</dbReference>
<evidence type="ECO:0000259" key="19">
    <source>
        <dbReference type="PROSITE" id="PS50304"/>
    </source>
</evidence>
<feature type="region of interest" description="Disordered" evidence="18">
    <location>
        <begin position="1392"/>
        <end position="1414"/>
    </location>
</feature>
<dbReference type="PANTHER" id="PTHR22655">
    <property type="entry name" value="ATP-DEPENDENT RNA HELICASE TDRD12-RELATED"/>
    <property type="match status" value="1"/>
</dbReference>
<feature type="domain" description="CS" evidence="22">
    <location>
        <begin position="2114"/>
        <end position="2201"/>
    </location>
</feature>
<feature type="compositionally biased region" description="Polar residues" evidence="18">
    <location>
        <begin position="294"/>
        <end position="311"/>
    </location>
</feature>
<dbReference type="CDD" id="cd20379">
    <property type="entry name" value="Tudor_dTUD-like"/>
    <property type="match status" value="1"/>
</dbReference>
<feature type="compositionally biased region" description="Low complexity" evidence="18">
    <location>
        <begin position="551"/>
        <end position="579"/>
    </location>
</feature>
<feature type="region of interest" description="Disordered" evidence="18">
    <location>
        <begin position="407"/>
        <end position="433"/>
    </location>
</feature>
<dbReference type="GO" id="GO:0030154">
    <property type="term" value="P:cell differentiation"/>
    <property type="evidence" value="ECO:0007669"/>
    <property type="project" value="UniProtKB-KW"/>
</dbReference>
<evidence type="ECO:0000256" key="10">
    <source>
        <dbReference type="ARBA" id="ARBA00022833"/>
    </source>
</evidence>
<feature type="domain" description="Tudor" evidence="19">
    <location>
        <begin position="50"/>
        <end position="112"/>
    </location>
</feature>
<dbReference type="GO" id="GO:0005737">
    <property type="term" value="C:cytoplasm"/>
    <property type="evidence" value="ECO:0007669"/>
    <property type="project" value="UniProtKB-ARBA"/>
</dbReference>
<keyword evidence="6" id="KW-0863">Zinc-finger</keyword>
<dbReference type="SMART" id="SM00185">
    <property type="entry name" value="ARM"/>
    <property type="match status" value="4"/>
</dbReference>
<keyword evidence="8" id="KW-0378">Hydrolase</keyword>
<dbReference type="Gene3D" id="3.40.50.300">
    <property type="entry name" value="P-loop containing nucleotide triphosphate hydrolases"/>
    <property type="match status" value="2"/>
</dbReference>
<dbReference type="PROSITE" id="PS51203">
    <property type="entry name" value="CS"/>
    <property type="match status" value="1"/>
</dbReference>
<dbReference type="InterPro" id="IPR027417">
    <property type="entry name" value="P-loop_NTPase"/>
</dbReference>
<evidence type="ECO:0000256" key="17">
    <source>
        <dbReference type="PROSITE-ProRule" id="PRU00259"/>
    </source>
</evidence>
<dbReference type="EMBL" id="GG666464">
    <property type="protein sequence ID" value="EEN68521.1"/>
    <property type="molecule type" value="Genomic_DNA"/>
</dbReference>
<dbReference type="PROSITE" id="PS51194">
    <property type="entry name" value="HELICASE_CTER"/>
    <property type="match status" value="1"/>
</dbReference>
<dbReference type="SUPFAM" id="SSF52540">
    <property type="entry name" value="P-loop containing nucleoside triphosphate hydrolases"/>
    <property type="match status" value="2"/>
</dbReference>
<dbReference type="SUPFAM" id="SSF48371">
    <property type="entry name" value="ARM repeat"/>
    <property type="match status" value="1"/>
</dbReference>
<dbReference type="FunFam" id="3.40.50.300:FF:000657">
    <property type="entry name" value="Probable ATP-dependent RNA helicase DDX41"/>
    <property type="match status" value="1"/>
</dbReference>
<feature type="region of interest" description="Disordered" evidence="18">
    <location>
        <begin position="2220"/>
        <end position="2289"/>
    </location>
</feature>
<keyword evidence="11" id="KW-0067">ATP-binding</keyword>
<dbReference type="Pfam" id="PF00270">
    <property type="entry name" value="DEAD"/>
    <property type="match status" value="1"/>
</dbReference>
<dbReference type="Gene3D" id="1.25.10.10">
    <property type="entry name" value="Leucine-rich Repeat Variant"/>
    <property type="match status" value="1"/>
</dbReference>
<dbReference type="GO" id="GO:0003724">
    <property type="term" value="F:RNA helicase activity"/>
    <property type="evidence" value="ECO:0007669"/>
    <property type="project" value="UniProtKB-EC"/>
</dbReference>
<evidence type="ECO:0000256" key="5">
    <source>
        <dbReference type="ARBA" id="ARBA00022741"/>
    </source>
</evidence>
<dbReference type="PANTHER" id="PTHR22655:SF2">
    <property type="entry name" value="ATP-DEPENDENT RNA HELICASE TDRD12-RELATED"/>
    <property type="match status" value="1"/>
</dbReference>
<keyword evidence="3" id="KW-0479">Metal-binding</keyword>
<feature type="region of interest" description="Disordered" evidence="18">
    <location>
        <begin position="294"/>
        <end position="321"/>
    </location>
</feature>
<keyword evidence="14" id="KW-0943">RNA-mediated gene silencing</keyword>
<feature type="compositionally biased region" description="Polar residues" evidence="18">
    <location>
        <begin position="1977"/>
        <end position="1986"/>
    </location>
</feature>
<dbReference type="PROSITE" id="PS50176">
    <property type="entry name" value="ARM_REPEAT"/>
    <property type="match status" value="1"/>
</dbReference>
<dbReference type="EC" id="3.6.4.13" evidence="1"/>
<evidence type="ECO:0000259" key="20">
    <source>
        <dbReference type="PROSITE" id="PS51192"/>
    </source>
</evidence>
<dbReference type="GO" id="GO:0007283">
    <property type="term" value="P:spermatogenesis"/>
    <property type="evidence" value="ECO:0007669"/>
    <property type="project" value="UniProtKB-KW"/>
</dbReference>
<evidence type="ECO:0000256" key="15">
    <source>
        <dbReference type="ARBA" id="ARBA00023254"/>
    </source>
</evidence>
<dbReference type="FunFam" id="3.40.50.300:FF:001416">
    <property type="entry name" value="Tudor domain containing 12"/>
    <property type="match status" value="1"/>
</dbReference>
<dbReference type="InterPro" id="IPR008978">
    <property type="entry name" value="HSP20-like_chaperone"/>
</dbReference>
<feature type="compositionally biased region" description="Polar residues" evidence="18">
    <location>
        <begin position="1940"/>
        <end position="1949"/>
    </location>
</feature>
<evidence type="ECO:0000256" key="13">
    <source>
        <dbReference type="ARBA" id="ARBA00022884"/>
    </source>
</evidence>
<dbReference type="GO" id="GO:0051321">
    <property type="term" value="P:meiotic cell cycle"/>
    <property type="evidence" value="ECO:0007669"/>
    <property type="project" value="UniProtKB-KW"/>
</dbReference>
<dbReference type="GO" id="GO:0031047">
    <property type="term" value="P:regulatory ncRNA-mediated gene silencing"/>
    <property type="evidence" value="ECO:0007669"/>
    <property type="project" value="UniProtKB-KW"/>
</dbReference>
<dbReference type="CDD" id="cd06465">
    <property type="entry name" value="p23_hB-ind1_like"/>
    <property type="match status" value="1"/>
</dbReference>
<dbReference type="eggNOG" id="KOG2279">
    <property type="taxonomic scope" value="Eukaryota"/>
</dbReference>
<evidence type="ECO:0000256" key="14">
    <source>
        <dbReference type="ARBA" id="ARBA00023158"/>
    </source>
</evidence>
<feature type="domain" description="Helicase C-terminal" evidence="21">
    <location>
        <begin position="961"/>
        <end position="1125"/>
    </location>
</feature>
<dbReference type="InterPro" id="IPR002999">
    <property type="entry name" value="Tudor"/>
</dbReference>
<feature type="region of interest" description="Disordered" evidence="18">
    <location>
        <begin position="463"/>
        <end position="685"/>
    </location>
</feature>
<evidence type="ECO:0000256" key="16">
    <source>
        <dbReference type="ARBA" id="ARBA00047984"/>
    </source>
</evidence>
<dbReference type="InterPro" id="IPR011545">
    <property type="entry name" value="DEAD/DEAH_box_helicase_dom"/>
</dbReference>
<keyword evidence="9" id="KW-0347">Helicase</keyword>
<evidence type="ECO:0000256" key="4">
    <source>
        <dbReference type="ARBA" id="ARBA00022737"/>
    </source>
</evidence>
<dbReference type="InParanoid" id="C3XUE7"/>
<dbReference type="FunFam" id="1.25.10.10:FF:001930">
    <property type="entry name" value="Uncharacterized protein"/>
    <property type="match status" value="1"/>
</dbReference>
<keyword evidence="2" id="KW-0217">Developmental protein</keyword>
<dbReference type="SUPFAM" id="SSF63748">
    <property type="entry name" value="Tudor/PWWP/MBT"/>
    <property type="match status" value="3"/>
</dbReference>
<evidence type="ECO:0000256" key="12">
    <source>
        <dbReference type="ARBA" id="ARBA00022871"/>
    </source>
</evidence>
<feature type="compositionally biased region" description="Low complexity" evidence="18">
    <location>
        <begin position="503"/>
        <end position="523"/>
    </location>
</feature>
<feature type="domain" description="Tudor" evidence="19">
    <location>
        <begin position="1236"/>
        <end position="1297"/>
    </location>
</feature>
<feature type="region of interest" description="Disordered" evidence="18">
    <location>
        <begin position="241"/>
        <end position="269"/>
    </location>
</feature>
<dbReference type="Pfam" id="PF00271">
    <property type="entry name" value="Helicase_C"/>
    <property type="match status" value="1"/>
</dbReference>
<dbReference type="PROSITE" id="PS51192">
    <property type="entry name" value="HELICASE_ATP_BIND_1"/>
    <property type="match status" value="1"/>
</dbReference>
<feature type="compositionally biased region" description="Basic and acidic residues" evidence="18">
    <location>
        <begin position="2270"/>
        <end position="2280"/>
    </location>
</feature>
<sequence>MEITILKVVKADHFWAKEAPGTQMSEETRQFVQLSQQINDYFSMDQTMCVPAQGQYCVGKRPEDKLWYRVRVKTILHSKHGPQACCFLLDYAAECQIPCHWLREAPPRFMQLPWQAKEFRLYGLQPVTLTTSKETFETTKEACNRYDTSANEYVGKLVKESSAGAYVRVQSVDSDGVHHVKLYLRRTSGTVCVNDDLVSKEYAVYNEDKEAPSEESSPPSGLAAMLGLSPLKVTEPVKAIPAANTQHQVDRKAEQEDSTGNNSSSALPVSGAAAELSRLILKSPAEKNGEILKQQISVGHSRQSSSVTTGPSVRAKESGYSLQRRQGMANGAGTLKEPSLKPAGKNLSPRRMLKAARTLQPSSGRIIGNGCIAVNPECLKGSSRQESSWIPGAMNDKSLQPVVRQQEVRNRRSFPPDQIKSTGHEGIPGSSRSVESRLNAAYSQTSTLGKEWTQLVDKTRPVRQRSLSPIPVNVGTVGGNAKSPPMLGSRDLSASPRVSPGRTSAASDATSSHAVHTAHRTSAGMSGSDMQSTGLTQTAVLGNSAGRNDISGSKADSSGGAAKSDAKSEGSSISGADGSISGGGDEMVTPSVHTGYTPARLPRINLHGNPLRDSLFPSLSSGSGDLSTTEPSASEGEESPVRRRNKVPSIGERLLQGLMPQKWEEPSRTQAQFTSHPPSGSGRPWSLAGHQMSAVGQYGDGVAVKGDIPPKPYTMLEKTPFPDFIQQYLISQDFPAPSKVQAYCWPAIMRGRDLVAMAPAKMGKTLAYLLPLMTQLAQTAGMEGLPEGNGPRSIILCPYWNTARYVYDQCWNYIADRKSTKVLLIFGAGAEDDQMIPLINGCDLLIATPRCLLRMLEKGYTNLDRLCQLVVDDADTLTEVYTDEIKSLMRLYGKVIADQPDRSAPRQIVLMARQWTAGIESFHRAYMTQPLLVFTSKVEEAVYSKVKQFVLVVPSTLRYTQLLSLLDQCEGAGHKIVVFVGSDTEAEDVTQLLKSYSHSTLYAHTDLHQYEIDKVKKEWSTHHSRGSQPVLVMTDTVIQDLHIRDATCVIHYSFALSPLKFSARLGCMSHSFNKDATKEKKKSPGCVSYILVTETCTTFPVGLQEIVTLLRRSGGHVLQELLDMCNKAWLAKQVGRVDNSFCHAMKAFGHCAEQARCKARHVVLPEVDQPGEGMPTVGYVKVLVTHVVDANCYYGRIVKHWDWDRRAVPRENTCLPLMADIGLHYSRQENKVPVLTAQVGDMCAVRDMQNTFHRVRVTKITATDFTSRARVFYVDEGKTEELEVTKLLAVEVFLCGVCPIDQDKQWTDKASAFTHALVSSKELDGRVALCLGHTLWMESLVERKVLPGIKATTNKHNIRRELVHVCLAENNPDHVSLLRQACDGKITLPEYKPPSKAPPAKSGLKYSRANPPPTATLPGGGFDEVYVSAVEHPGLMYVQRKHYARKLEVLTAEVNNEEKLAAAPALQQVAPGRLCVAVFPQDNRWYRARVEELQGDEMCEVFYLDHGDTAIIPRSSLKEPWKEVMQLPFQAIEACLGSVQPLHGQQWTEESGDELWDMVFEKMLFAQVLSVGPSENGNANRYKLELYDTSAEYDIIISQEMVMQGHGVMSGSPEFINLLFPMANDPAWLESHPTPAEQISLLCAQLCQTSDPEHMVGLAKQIDSVVINNPTKHETMRETRGVSSVCLILGYCMEPAVLENLAVSLGHMVINSQANCEEVRTSGGLRTLCRLLKKDYTPEVQKQLVWALKHLALNEKNKQAIEELGGLRTLCQLLADTESVQVQENVCRCLGNLVTENKKNCSAVAECGGLHTVCQLVKGCANNMVLEHALHLLGQLATLSANRAAIIEEGGVEMLCERIQNSCGDKVLVQALKALKAVIFRSEENVAVMVARSGVREVMERYASSHPSAEISRHCNDLLSKFGLPSKPVTPPAKPPINHFNGNQSGVNTSNLLPSPKLNSSQLVSGMNKPNFFHHSSPVQSGSSKGRPTASNLNSNQSASLIKKPSRSPQLPTRQTTSGVNSQNFSHPSNSTSRNSATQYHDISTRKAQVLAHHWERHRTRKPNLEPVPEGNGEVHLDDDNGDDDDDYDDMPPLETTEDEESQVSTNGDHKVPSLHPKVLWSQQKETVMLSVQLRGLVQKPNVTFVPTALHFRTFFRGTDYKLNLDLYDKVVPDGCTCRLTGSDVILTLRKEKPGPWPRLSRTKAKYPWLGIDFDRWEDVPSDTESESDPQQAKNVPPLEQHKHKERGGLPSTMCNVLLPEMDMSSDTNSHLHDSDHFSDSDGEVGGSGYKIDPRFIGL</sequence>
<gene>
    <name evidence="23" type="ORF">BRAFLDRAFT_120982</name>
</gene>
<dbReference type="PROSITE" id="PS50304">
    <property type="entry name" value="TUDOR"/>
    <property type="match status" value="3"/>
</dbReference>
<evidence type="ECO:0000313" key="23">
    <source>
        <dbReference type="EMBL" id="EEN68521.1"/>
    </source>
</evidence>
<dbReference type="Pfam" id="PF04969">
    <property type="entry name" value="CS"/>
    <property type="match status" value="1"/>
</dbReference>
<evidence type="ECO:0000256" key="18">
    <source>
        <dbReference type="SAM" id="MobiDB-lite"/>
    </source>
</evidence>
<dbReference type="InterPro" id="IPR014001">
    <property type="entry name" value="Helicase_ATP-bd"/>
</dbReference>
<dbReference type="GO" id="GO:0016787">
    <property type="term" value="F:hydrolase activity"/>
    <property type="evidence" value="ECO:0007669"/>
    <property type="project" value="UniProtKB-KW"/>
</dbReference>
<keyword evidence="12" id="KW-0744">Spermatogenesis</keyword>
<dbReference type="InterPro" id="IPR000225">
    <property type="entry name" value="Armadillo"/>
</dbReference>
<keyword evidence="13" id="KW-0694">RNA-binding</keyword>
<dbReference type="eggNOG" id="KOG3187">
    <property type="taxonomic scope" value="Eukaryota"/>
</dbReference>
<keyword evidence="4" id="KW-0677">Repeat</keyword>
<evidence type="ECO:0000256" key="2">
    <source>
        <dbReference type="ARBA" id="ARBA00022473"/>
    </source>
</evidence>
<dbReference type="InterPro" id="IPR016024">
    <property type="entry name" value="ARM-type_fold"/>
</dbReference>
<feature type="compositionally biased region" description="Low complexity" evidence="18">
    <location>
        <begin position="613"/>
        <end position="627"/>
    </location>
</feature>
<dbReference type="GO" id="GO:0008270">
    <property type="term" value="F:zinc ion binding"/>
    <property type="evidence" value="ECO:0007669"/>
    <property type="project" value="UniProtKB-KW"/>
</dbReference>
<evidence type="ECO:0000256" key="1">
    <source>
        <dbReference type="ARBA" id="ARBA00012552"/>
    </source>
</evidence>
<feature type="compositionally biased region" description="Polar residues" evidence="18">
    <location>
        <begin position="2007"/>
        <end position="2040"/>
    </location>
</feature>
<evidence type="ECO:0000256" key="3">
    <source>
        <dbReference type="ARBA" id="ARBA00022723"/>
    </source>
</evidence>
<feature type="compositionally biased region" description="Polar residues" evidence="18">
    <location>
        <begin position="258"/>
        <end position="267"/>
    </location>
</feature>
<dbReference type="InterPro" id="IPR035437">
    <property type="entry name" value="SNase_OB-fold_sf"/>
</dbReference>
<dbReference type="SMART" id="SM00487">
    <property type="entry name" value="DEXDc"/>
    <property type="match status" value="1"/>
</dbReference>
<dbReference type="SMART" id="SM00333">
    <property type="entry name" value="TUDOR"/>
    <property type="match status" value="3"/>
</dbReference>
<evidence type="ECO:0000256" key="7">
    <source>
        <dbReference type="ARBA" id="ARBA00022782"/>
    </source>
</evidence>
<keyword evidence="5" id="KW-0547">Nucleotide-binding</keyword>
<dbReference type="Gene3D" id="2.60.40.790">
    <property type="match status" value="1"/>
</dbReference>
<dbReference type="GO" id="GO:0005524">
    <property type="term" value="F:ATP binding"/>
    <property type="evidence" value="ECO:0007669"/>
    <property type="project" value="UniProtKB-KW"/>
</dbReference>
<dbReference type="CDD" id="cd20435">
    <property type="entry name" value="Tudor_TDRD12_rpt2"/>
    <property type="match status" value="1"/>
</dbReference>
<feature type="compositionally biased region" description="Low complexity" evidence="18">
    <location>
        <begin position="1990"/>
        <end position="2001"/>
    </location>
</feature>
<dbReference type="FunFam" id="2.30.30.140:FF:000087">
    <property type="entry name" value="Putative ATP-dependent RNA helicase TDRD12"/>
    <property type="match status" value="1"/>
</dbReference>
<dbReference type="Gene3D" id="2.30.30.140">
    <property type="match status" value="3"/>
</dbReference>
<reference evidence="23" key="1">
    <citation type="journal article" date="2008" name="Nature">
        <title>The amphioxus genome and the evolution of the chordate karyotype.</title>
        <authorList>
            <consortium name="US DOE Joint Genome Institute (JGI-PGF)"/>
            <person name="Putnam N.H."/>
            <person name="Butts T."/>
            <person name="Ferrier D.E.K."/>
            <person name="Furlong R.F."/>
            <person name="Hellsten U."/>
            <person name="Kawashima T."/>
            <person name="Robinson-Rechavi M."/>
            <person name="Shoguchi E."/>
            <person name="Terry A."/>
            <person name="Yu J.-K."/>
            <person name="Benito-Gutierrez E.L."/>
            <person name="Dubchak I."/>
            <person name="Garcia-Fernandez J."/>
            <person name="Gibson-Brown J.J."/>
            <person name="Grigoriev I.V."/>
            <person name="Horton A.C."/>
            <person name="de Jong P.J."/>
            <person name="Jurka J."/>
            <person name="Kapitonov V.V."/>
            <person name="Kohara Y."/>
            <person name="Kuroki Y."/>
            <person name="Lindquist E."/>
            <person name="Lucas S."/>
            <person name="Osoegawa K."/>
            <person name="Pennacchio L.A."/>
            <person name="Salamov A.A."/>
            <person name="Satou Y."/>
            <person name="Sauka-Spengler T."/>
            <person name="Schmutz J."/>
            <person name="Shin-I T."/>
            <person name="Toyoda A."/>
            <person name="Bronner-Fraser M."/>
            <person name="Fujiyama A."/>
            <person name="Holland L.Z."/>
            <person name="Holland P.W.H."/>
            <person name="Satoh N."/>
            <person name="Rokhsar D.S."/>
        </authorList>
    </citation>
    <scope>NUCLEOTIDE SEQUENCE [LARGE SCALE GENOMIC DNA]</scope>
    <source>
        <strain evidence="23">S238N-H82</strain>
        <tissue evidence="23">Testes</tissue>
    </source>
</reference>
<protein>
    <recommendedName>
        <fullName evidence="1">RNA helicase</fullName>
        <ecNumber evidence="1">3.6.4.13</ecNumber>
    </recommendedName>
</protein>
<evidence type="ECO:0000256" key="8">
    <source>
        <dbReference type="ARBA" id="ARBA00022801"/>
    </source>
</evidence>
<evidence type="ECO:0000259" key="22">
    <source>
        <dbReference type="PROSITE" id="PS51203"/>
    </source>
</evidence>
<keyword evidence="15" id="KW-0469">Meiosis</keyword>
<feature type="region of interest" description="Disordered" evidence="18">
    <location>
        <begin position="1926"/>
        <end position="2040"/>
    </location>
</feature>
<feature type="compositionally biased region" description="Polar residues" evidence="18">
    <location>
        <begin position="668"/>
        <end position="678"/>
    </location>
</feature>